<accession>A0A1S3FT65</accession>
<dbReference type="GO" id="GO:0031083">
    <property type="term" value="C:BLOC-1 complex"/>
    <property type="evidence" value="ECO:0007669"/>
    <property type="project" value="TreeGrafter"/>
</dbReference>
<protein>
    <submittedName>
        <fullName evidence="2">Breast carcinoma-amplified sequence 4</fullName>
    </submittedName>
</protein>
<dbReference type="GeneID" id="105991635"/>
<dbReference type="AlphaFoldDB" id="A0A1S3FT65"/>
<dbReference type="Proteomes" id="UP000081671">
    <property type="component" value="Unplaced"/>
</dbReference>
<dbReference type="RefSeq" id="XP_012879758.1">
    <property type="nucleotide sequence ID" value="XM_013024304.1"/>
</dbReference>
<dbReference type="InterPro" id="IPR024857">
    <property type="entry name" value="Cappuccino"/>
</dbReference>
<evidence type="ECO:0000313" key="1">
    <source>
        <dbReference type="Proteomes" id="UP000081671"/>
    </source>
</evidence>
<dbReference type="CTD" id="55653"/>
<dbReference type="PANTHER" id="PTHR16230">
    <property type="entry name" value="CAPPUCCINO"/>
    <property type="match status" value="1"/>
</dbReference>
<dbReference type="OrthoDB" id="2372305at2759"/>
<dbReference type="InParanoid" id="A0A1S3FT65"/>
<organism evidence="1 2">
    <name type="scientific">Dipodomys ordii</name>
    <name type="common">Ord's kangaroo rat</name>
    <dbReference type="NCBI Taxonomy" id="10020"/>
    <lineage>
        <taxon>Eukaryota</taxon>
        <taxon>Metazoa</taxon>
        <taxon>Chordata</taxon>
        <taxon>Craniata</taxon>
        <taxon>Vertebrata</taxon>
        <taxon>Euteleostomi</taxon>
        <taxon>Mammalia</taxon>
        <taxon>Eutheria</taxon>
        <taxon>Euarchontoglires</taxon>
        <taxon>Glires</taxon>
        <taxon>Rodentia</taxon>
        <taxon>Castorimorpha</taxon>
        <taxon>Heteromyidae</taxon>
        <taxon>Dipodomyinae</taxon>
        <taxon>Dipodomys</taxon>
    </lineage>
</organism>
<dbReference type="PANTHER" id="PTHR16230:SF5">
    <property type="entry name" value="BREAST CARCINOMA-AMPLIFIED SEQUENCE 4"/>
    <property type="match status" value="1"/>
</dbReference>
<proteinExistence type="predicted"/>
<sequence>MQAGVVSWQARQVEAAMEGLFLMLEEFCSLVDMIRSDTSQILEENLPLLKAKAVEIRGVYARVDRLEAFVKMVGRHAAFLEALVVQAEQEHGAFPQVLQRWLRSVGVPSFQNRPSAPAPAGYQLPALYRTEDFFPGDPRDPRPPAP</sequence>
<keyword evidence="1" id="KW-1185">Reference proteome</keyword>
<dbReference type="KEGG" id="dord:105991635"/>
<reference evidence="2" key="1">
    <citation type="submission" date="2025-08" db="UniProtKB">
        <authorList>
            <consortium name="RefSeq"/>
        </authorList>
    </citation>
    <scope>IDENTIFICATION</scope>
    <source>
        <tissue evidence="2">Kidney</tissue>
    </source>
</reference>
<evidence type="ECO:0000313" key="2">
    <source>
        <dbReference type="RefSeq" id="XP_012879758.1"/>
    </source>
</evidence>
<gene>
    <name evidence="2" type="primary">Bcas4</name>
</gene>
<name>A0A1S3FT65_DIPOR</name>